<evidence type="ECO:0000259" key="4">
    <source>
        <dbReference type="Pfam" id="PF00593"/>
    </source>
</evidence>
<dbReference type="GO" id="GO:0006811">
    <property type="term" value="P:monoatomic ion transport"/>
    <property type="evidence" value="ECO:0007669"/>
    <property type="project" value="UniProtKB-KW"/>
</dbReference>
<dbReference type="InterPro" id="IPR039426">
    <property type="entry name" value="TonB-dep_rcpt-like"/>
</dbReference>
<dbReference type="PANTHER" id="PTHR32552:SF81">
    <property type="entry name" value="TONB-DEPENDENT OUTER MEMBRANE RECEPTOR"/>
    <property type="match status" value="1"/>
</dbReference>
<keyword evidence="2 3" id="KW-0798">TonB box</keyword>
<dbReference type="RefSeq" id="WP_246598994.1">
    <property type="nucleotide sequence ID" value="NZ_AP019782.1"/>
</dbReference>
<dbReference type="Proteomes" id="UP000824988">
    <property type="component" value="Chromosome"/>
</dbReference>
<evidence type="ECO:0000259" key="5">
    <source>
        <dbReference type="Pfam" id="PF07715"/>
    </source>
</evidence>
<reference evidence="6" key="1">
    <citation type="submission" date="2019-06" db="EMBL/GenBank/DDBJ databases">
        <title>Complete genome sequence of Methylogaea oryzae strain JCM16910.</title>
        <authorList>
            <person name="Asakawa S."/>
        </authorList>
    </citation>
    <scope>NUCLEOTIDE SEQUENCE</scope>
    <source>
        <strain evidence="6">E10</strain>
    </source>
</reference>
<dbReference type="KEGG" id="moz:MoryE10_16800"/>
<keyword evidence="1" id="KW-0406">Ion transport</keyword>
<gene>
    <name evidence="6" type="ORF">MoryE10_16800</name>
</gene>
<evidence type="ECO:0000256" key="2">
    <source>
        <dbReference type="ARBA" id="ARBA00023077"/>
    </source>
</evidence>
<feature type="domain" description="TonB-dependent receptor-like beta-barrel" evidence="4">
    <location>
        <begin position="247"/>
        <end position="675"/>
    </location>
</feature>
<keyword evidence="3" id="KW-0472">Membrane</keyword>
<protein>
    <submittedName>
        <fullName evidence="6">TonB-dependent receptor</fullName>
    </submittedName>
</protein>
<keyword evidence="1" id="KW-0813">Transport</keyword>
<keyword evidence="7" id="KW-1185">Reference proteome</keyword>
<dbReference type="EMBL" id="AP019782">
    <property type="protein sequence ID" value="BBL71074.1"/>
    <property type="molecule type" value="Genomic_DNA"/>
</dbReference>
<feature type="domain" description="TonB-dependent receptor plug" evidence="5">
    <location>
        <begin position="82"/>
        <end position="190"/>
    </location>
</feature>
<comment type="subcellular location">
    <subcellularLocation>
        <location evidence="3">Cell outer membrane</location>
    </subcellularLocation>
</comment>
<dbReference type="PANTHER" id="PTHR32552">
    <property type="entry name" value="FERRICHROME IRON RECEPTOR-RELATED"/>
    <property type="match status" value="1"/>
</dbReference>
<dbReference type="Pfam" id="PF07715">
    <property type="entry name" value="Plug"/>
    <property type="match status" value="1"/>
</dbReference>
<dbReference type="Pfam" id="PF00593">
    <property type="entry name" value="TonB_dep_Rec_b-barrel"/>
    <property type="match status" value="1"/>
</dbReference>
<dbReference type="GO" id="GO:0009279">
    <property type="term" value="C:cell outer membrane"/>
    <property type="evidence" value="ECO:0007669"/>
    <property type="project" value="UniProtKB-SubCell"/>
</dbReference>
<evidence type="ECO:0000256" key="1">
    <source>
        <dbReference type="ARBA" id="ARBA00023065"/>
    </source>
</evidence>
<accession>A0A8D4VR63</accession>
<keyword evidence="6" id="KW-0675">Receptor</keyword>
<comment type="similarity">
    <text evidence="3">Belongs to the TonB-dependent receptor family.</text>
</comment>
<evidence type="ECO:0000256" key="3">
    <source>
        <dbReference type="RuleBase" id="RU003357"/>
    </source>
</evidence>
<sequence length="720" mass="77898">MSLDTFIRANSFANAKLAGRVSHGFDNPRKTLVPRAGGAAVFLYATAIWSATVHGAATQLDAVVVTGSGSETASGELGATASASQGVVDQRTLQSRPLSRVGELVEVVPGAVATQHSGSGKANQFFLRGFNLDHGTDFSVAVDGVPMNMPSHAHGQGYLDLNSIIPELVDHADYGKGPYHADVGDFASAGYARMYTADSLPQGFVKFTGGEFGYYRTVAADSQKLGQGELLYAGEAAFYDGPWKTPEGSGKYNGLLKYSLAQDDWGLSLVGKGYHADWTATNQIAQRAVDSGLVGRYGSLDSSDGGNSSRYSASGNFWSRGDAYKNAVNLYAVYYDVELFSNFTYYLDDPEHGDQLNQKERRIVLGGNGEQTWYGKAFGADMDNSLGVQVRQDHIMGSTLNHSESRQVLHTLRRDDIDQTNVGLYGRNQIRWLEKFRTVAGLRGDFFVFDVHSRTLAQNSGNQSAAMFSPKLSLIFGPWFDTEFFVNLGEGFHSNDARGVTLKLDPLRPDTPVPGVDPLVKTRGAEVGLRSQWLPGLDTTLAVWWLQVGSELVFVGDAGTTEPTGKSERYGVEWTNTYRPADWLTLDGELALTSARFVDAPAHADAVPNSVGRVIGAGASVDLSHGFYANARLRHFGHVPLNEQASADGGATSLVSLGGGYRYDRVKLEINVFNLLGSKRNDIAYYYNSRLPGEPAEGVEGVHFHPVEPRMVRASVTLGF</sequence>
<evidence type="ECO:0000313" key="6">
    <source>
        <dbReference type="EMBL" id="BBL71074.1"/>
    </source>
</evidence>
<organism evidence="6 7">
    <name type="scientific">Methylogaea oryzae</name>
    <dbReference type="NCBI Taxonomy" id="1295382"/>
    <lineage>
        <taxon>Bacteria</taxon>
        <taxon>Pseudomonadati</taxon>
        <taxon>Pseudomonadota</taxon>
        <taxon>Gammaproteobacteria</taxon>
        <taxon>Methylococcales</taxon>
        <taxon>Methylococcaceae</taxon>
        <taxon>Methylogaea</taxon>
    </lineage>
</organism>
<dbReference type="InterPro" id="IPR012910">
    <property type="entry name" value="Plug_dom"/>
</dbReference>
<dbReference type="InterPro" id="IPR000531">
    <property type="entry name" value="Beta-barrel_TonB"/>
</dbReference>
<name>A0A8D4VR63_9GAMM</name>
<dbReference type="AlphaFoldDB" id="A0A8D4VR63"/>
<evidence type="ECO:0000313" key="7">
    <source>
        <dbReference type="Proteomes" id="UP000824988"/>
    </source>
</evidence>
<proteinExistence type="inferred from homology"/>